<reference evidence="2 3" key="1">
    <citation type="journal article" date="2014" name="Appl. Environ. Microbiol.">
        <title>Comparative genomic and morphological analysis of Listeria phages isolated from farm environments.</title>
        <authorList>
            <person name="Denes T."/>
            <person name="Vongkamjan K."/>
            <person name="Ackermann H.W."/>
            <person name="Moreno Switt A.I."/>
            <person name="Wiedmann M."/>
            <person name="den Bakker H.C."/>
        </authorList>
    </citation>
    <scope>NUCLEOTIDE SEQUENCE [LARGE SCALE GENOMIC DNA]</scope>
</reference>
<accession>A0A059TA02</accession>
<sequence>MYFSFAYTGLFILYTGLQTQYIRFIFRGLRTRYIPPLKCFIQLSLISLHLSCGCFGRHLLFNESRLWKLRNHLQSATRQGNILFYFTKLGI</sequence>
<feature type="transmembrane region" description="Helical" evidence="1">
    <location>
        <begin position="6"/>
        <end position="26"/>
    </location>
</feature>
<name>A0A059TA02_9CAUD</name>
<dbReference type="EMBL" id="KJ094020">
    <property type="protein sequence ID" value="AHN84700.1"/>
    <property type="molecule type" value="Genomic_DNA"/>
</dbReference>
<dbReference type="KEGG" id="vg:19686586"/>
<proteinExistence type="predicted"/>
<dbReference type="OrthoDB" id="32845at10239"/>
<keyword evidence="1" id="KW-0472">Membrane</keyword>
<dbReference type="Proteomes" id="UP000026990">
    <property type="component" value="Segment"/>
</dbReference>
<gene>
    <name evidence="2" type="ORF">LP026_006</name>
</gene>
<evidence type="ECO:0000256" key="1">
    <source>
        <dbReference type="SAM" id="Phobius"/>
    </source>
</evidence>
<keyword evidence="1" id="KW-0812">Transmembrane</keyword>
<organism evidence="2 3">
    <name type="scientific">Listeria phage LP-026</name>
    <dbReference type="NCBI Taxonomy" id="1173745"/>
    <lineage>
        <taxon>Viruses</taxon>
        <taxon>Duplodnaviria</taxon>
        <taxon>Heunggongvirae</taxon>
        <taxon>Uroviricota</taxon>
        <taxon>Caudoviricetes</taxon>
        <taxon>Homburgvirus</taxon>
        <taxon>Homburgvirus LP26</taxon>
    </lineage>
</organism>
<protein>
    <submittedName>
        <fullName evidence="2">Uncharacterized protein</fullName>
    </submittedName>
</protein>
<evidence type="ECO:0000313" key="2">
    <source>
        <dbReference type="EMBL" id="AHN84700.1"/>
    </source>
</evidence>
<keyword evidence="1" id="KW-1133">Transmembrane helix</keyword>
<dbReference type="RefSeq" id="YP_009044091.1">
    <property type="nucleotide sequence ID" value="NC_024375.1"/>
</dbReference>
<dbReference type="GeneID" id="19686586"/>
<evidence type="ECO:0000313" key="3">
    <source>
        <dbReference type="Proteomes" id="UP000026990"/>
    </source>
</evidence>
<keyword evidence="3" id="KW-1185">Reference proteome</keyword>